<name>A0A6M3K150_9ZZZZ</name>
<gene>
    <name evidence="1" type="ORF">MM415A01989_0001</name>
</gene>
<accession>A0A6M3K150</accession>
<dbReference type="AlphaFoldDB" id="A0A6M3K150"/>
<reference evidence="1" key="1">
    <citation type="submission" date="2020-03" db="EMBL/GenBank/DDBJ databases">
        <title>The deep terrestrial virosphere.</title>
        <authorList>
            <person name="Holmfeldt K."/>
            <person name="Nilsson E."/>
            <person name="Simone D."/>
            <person name="Lopez-Fernandez M."/>
            <person name="Wu X."/>
            <person name="de Brujin I."/>
            <person name="Lundin D."/>
            <person name="Andersson A."/>
            <person name="Bertilsson S."/>
            <person name="Dopson M."/>
        </authorList>
    </citation>
    <scope>NUCLEOTIDE SEQUENCE</scope>
    <source>
        <strain evidence="1">MM415A01989</strain>
    </source>
</reference>
<proteinExistence type="predicted"/>
<protein>
    <submittedName>
        <fullName evidence="1">Uncharacterized protein</fullName>
    </submittedName>
</protein>
<sequence length="63" mass="7423">MKKDIIQEFIDDTPAWIDNIEKHYAFSQCTLCGLRIDKLKELLEALKKKVEDSMDKQPNKIEI</sequence>
<dbReference type="EMBL" id="MT142102">
    <property type="protein sequence ID" value="QJA74495.1"/>
    <property type="molecule type" value="Genomic_DNA"/>
</dbReference>
<evidence type="ECO:0000313" key="1">
    <source>
        <dbReference type="EMBL" id="QJA74495.1"/>
    </source>
</evidence>
<organism evidence="1">
    <name type="scientific">viral metagenome</name>
    <dbReference type="NCBI Taxonomy" id="1070528"/>
    <lineage>
        <taxon>unclassified sequences</taxon>
        <taxon>metagenomes</taxon>
        <taxon>organismal metagenomes</taxon>
    </lineage>
</organism>